<dbReference type="InterPro" id="IPR039425">
    <property type="entry name" value="RNA_pol_sigma-70-like"/>
</dbReference>
<evidence type="ECO:0000313" key="8">
    <source>
        <dbReference type="Proteomes" id="UP000182719"/>
    </source>
</evidence>
<evidence type="ECO:0000256" key="1">
    <source>
        <dbReference type="ARBA" id="ARBA00010641"/>
    </source>
</evidence>
<name>A0A1H7RLN2_STIAU</name>
<evidence type="ECO:0000313" key="7">
    <source>
        <dbReference type="EMBL" id="SEL60297.1"/>
    </source>
</evidence>
<accession>A0A1H7RLN2</accession>
<evidence type="ECO:0000259" key="6">
    <source>
        <dbReference type="Pfam" id="PF04542"/>
    </source>
</evidence>
<dbReference type="GO" id="GO:0003677">
    <property type="term" value="F:DNA binding"/>
    <property type="evidence" value="ECO:0007669"/>
    <property type="project" value="UniProtKB-KW"/>
</dbReference>
<dbReference type="InterPro" id="IPR014284">
    <property type="entry name" value="RNA_pol_sigma-70_dom"/>
</dbReference>
<dbReference type="InterPro" id="IPR007627">
    <property type="entry name" value="RNA_pol_sigma70_r2"/>
</dbReference>
<dbReference type="Pfam" id="PF04542">
    <property type="entry name" value="Sigma70_r2"/>
    <property type="match status" value="1"/>
</dbReference>
<reference evidence="8" key="1">
    <citation type="submission" date="2016-10" db="EMBL/GenBank/DDBJ databases">
        <authorList>
            <person name="Varghese N."/>
            <person name="Submissions S."/>
        </authorList>
    </citation>
    <scope>NUCLEOTIDE SEQUENCE [LARGE SCALE GENOMIC DNA]</scope>
    <source>
        <strain evidence="8">DSM 17044</strain>
    </source>
</reference>
<dbReference type="GO" id="GO:0016987">
    <property type="term" value="F:sigma factor activity"/>
    <property type="evidence" value="ECO:0007669"/>
    <property type="project" value="UniProtKB-KW"/>
</dbReference>
<gene>
    <name evidence="7" type="ORF">SAMN05444354_10772</name>
</gene>
<comment type="similarity">
    <text evidence="1">Belongs to the sigma-70 factor family. ECF subfamily.</text>
</comment>
<keyword evidence="4" id="KW-0238">DNA-binding</keyword>
<evidence type="ECO:0000256" key="2">
    <source>
        <dbReference type="ARBA" id="ARBA00023015"/>
    </source>
</evidence>
<keyword evidence="2" id="KW-0805">Transcription regulation</keyword>
<dbReference type="OrthoDB" id="5382351at2"/>
<dbReference type="NCBIfam" id="TIGR02937">
    <property type="entry name" value="sigma70-ECF"/>
    <property type="match status" value="1"/>
</dbReference>
<dbReference type="Gene3D" id="1.10.1740.10">
    <property type="match status" value="1"/>
</dbReference>
<dbReference type="EMBL" id="FOAP01000007">
    <property type="protein sequence ID" value="SEL60297.1"/>
    <property type="molecule type" value="Genomic_DNA"/>
</dbReference>
<evidence type="ECO:0000256" key="5">
    <source>
        <dbReference type="ARBA" id="ARBA00023163"/>
    </source>
</evidence>
<proteinExistence type="inferred from homology"/>
<dbReference type="AlphaFoldDB" id="A0A1H7RLN2"/>
<dbReference type="Gene3D" id="1.10.10.10">
    <property type="entry name" value="Winged helix-like DNA-binding domain superfamily/Winged helix DNA-binding domain"/>
    <property type="match status" value="1"/>
</dbReference>
<organism evidence="7 8">
    <name type="scientific">Stigmatella aurantiaca</name>
    <dbReference type="NCBI Taxonomy" id="41"/>
    <lineage>
        <taxon>Bacteria</taxon>
        <taxon>Pseudomonadati</taxon>
        <taxon>Myxococcota</taxon>
        <taxon>Myxococcia</taxon>
        <taxon>Myxococcales</taxon>
        <taxon>Cystobacterineae</taxon>
        <taxon>Archangiaceae</taxon>
        <taxon>Stigmatella</taxon>
    </lineage>
</organism>
<dbReference type="SUPFAM" id="SSF88659">
    <property type="entry name" value="Sigma3 and sigma4 domains of RNA polymerase sigma factors"/>
    <property type="match status" value="1"/>
</dbReference>
<evidence type="ECO:0000256" key="4">
    <source>
        <dbReference type="ARBA" id="ARBA00023125"/>
    </source>
</evidence>
<dbReference type="PANTHER" id="PTHR43133">
    <property type="entry name" value="RNA POLYMERASE ECF-TYPE SIGMA FACTO"/>
    <property type="match status" value="1"/>
</dbReference>
<sequence>MRVETENALYSGLGAEREELWLTGFHAGHRPVLERCYRELYPTVQRAVGRVLSGADQETVIHEVFYRLISREELRRSFRGGSLKAWMATVAYHLALDYVRRQQREQGALEQAGGLGMQESTETREFSEESDARLLIERFQRECLPAKWHGVFEVRFLRQLPQRDAARELGIHRTTLAYQEMRIRALLKRFLLREGDTP</sequence>
<feature type="domain" description="RNA polymerase sigma-70 region 2" evidence="6">
    <location>
        <begin position="37"/>
        <end position="104"/>
    </location>
</feature>
<dbReference type="InterPro" id="IPR013324">
    <property type="entry name" value="RNA_pol_sigma_r3/r4-like"/>
</dbReference>
<dbReference type="InterPro" id="IPR013325">
    <property type="entry name" value="RNA_pol_sigma_r2"/>
</dbReference>
<dbReference type="SUPFAM" id="SSF88946">
    <property type="entry name" value="Sigma2 domain of RNA polymerase sigma factors"/>
    <property type="match status" value="1"/>
</dbReference>
<keyword evidence="5" id="KW-0804">Transcription</keyword>
<dbReference type="InterPro" id="IPR036388">
    <property type="entry name" value="WH-like_DNA-bd_sf"/>
</dbReference>
<dbReference type="Proteomes" id="UP000182719">
    <property type="component" value="Unassembled WGS sequence"/>
</dbReference>
<keyword evidence="3" id="KW-0731">Sigma factor</keyword>
<protein>
    <submittedName>
        <fullName evidence="7">RNA polymerase sigma-70 factor, ECF subfamily</fullName>
    </submittedName>
</protein>
<evidence type="ECO:0000256" key="3">
    <source>
        <dbReference type="ARBA" id="ARBA00023082"/>
    </source>
</evidence>
<dbReference type="GO" id="GO:0006352">
    <property type="term" value="P:DNA-templated transcription initiation"/>
    <property type="evidence" value="ECO:0007669"/>
    <property type="project" value="InterPro"/>
</dbReference>
<dbReference type="PANTHER" id="PTHR43133:SF8">
    <property type="entry name" value="RNA POLYMERASE SIGMA FACTOR HI_1459-RELATED"/>
    <property type="match status" value="1"/>
</dbReference>
<keyword evidence="8" id="KW-1185">Reference proteome</keyword>